<dbReference type="InterPro" id="IPR028954">
    <property type="entry name" value="Imm59"/>
</dbReference>
<protein>
    <submittedName>
        <fullName evidence="1">Uncharacterized protein</fullName>
    </submittedName>
</protein>
<sequence length="108" mass="12636">MRSVGVEEYRGILEDDIQILAYGDSRYSIFAGEDVNRQEYQVRIERVEGGFEVYTTRDRASIKGKYTFENFEAARNKFIRLLKLMVLSNQEAVKEGERPVYSSPLWDK</sequence>
<dbReference type="Pfam" id="PF15597">
    <property type="entry name" value="Imm59"/>
    <property type="match status" value="1"/>
</dbReference>
<proteinExistence type="predicted"/>
<reference evidence="1 2" key="1">
    <citation type="submission" date="2020-03" db="EMBL/GenBank/DDBJ databases">
        <title>Soil Listeria distribution.</title>
        <authorList>
            <person name="Liao J."/>
            <person name="Wiedmann M."/>
        </authorList>
    </citation>
    <scope>NUCLEOTIDE SEQUENCE [LARGE SCALE GENOMIC DNA]</scope>
    <source>
        <strain evidence="1 2">FSL L7-1427</strain>
    </source>
</reference>
<name>A0A842D2Q2_9LIST</name>
<comment type="caution">
    <text evidence="1">The sequence shown here is derived from an EMBL/GenBank/DDBJ whole genome shotgun (WGS) entry which is preliminary data.</text>
</comment>
<dbReference type="AlphaFoldDB" id="A0A842D2Q2"/>
<dbReference type="EMBL" id="JAARRU010000003">
    <property type="protein sequence ID" value="MBC1566120.1"/>
    <property type="molecule type" value="Genomic_DNA"/>
</dbReference>
<organism evidence="1 2">
    <name type="scientific">Listeria booriae</name>
    <dbReference type="NCBI Taxonomy" id="1552123"/>
    <lineage>
        <taxon>Bacteria</taxon>
        <taxon>Bacillati</taxon>
        <taxon>Bacillota</taxon>
        <taxon>Bacilli</taxon>
        <taxon>Bacillales</taxon>
        <taxon>Listeriaceae</taxon>
        <taxon>Listeria</taxon>
    </lineage>
</organism>
<accession>A0A842D2Q2</accession>
<gene>
    <name evidence="1" type="ORF">HB907_11915</name>
</gene>
<dbReference type="RefSeq" id="WP_185418395.1">
    <property type="nucleotide sequence ID" value="NZ_JAARRU010000003.1"/>
</dbReference>
<dbReference type="Proteomes" id="UP000586951">
    <property type="component" value="Unassembled WGS sequence"/>
</dbReference>
<evidence type="ECO:0000313" key="1">
    <source>
        <dbReference type="EMBL" id="MBC1566120.1"/>
    </source>
</evidence>
<evidence type="ECO:0000313" key="2">
    <source>
        <dbReference type="Proteomes" id="UP000586951"/>
    </source>
</evidence>